<evidence type="ECO:0000256" key="5">
    <source>
        <dbReference type="ARBA" id="ARBA00022729"/>
    </source>
</evidence>
<evidence type="ECO:0000256" key="10">
    <source>
        <dbReference type="ARBA" id="ARBA00023288"/>
    </source>
</evidence>
<comment type="subunit">
    <text evidence="4">Homodimer.</text>
</comment>
<comment type="subcellular location">
    <subcellularLocation>
        <location evidence="1">Cell outer membrane</location>
    </subcellularLocation>
    <subcellularLocation>
        <location evidence="2">Membrane</location>
        <topology evidence="2">Lipid-anchor</topology>
    </subcellularLocation>
</comment>
<comment type="similarity">
    <text evidence="3 13">Belongs to the calycin superfamily. Lipocalin family.</text>
</comment>
<dbReference type="PANTHER" id="PTHR10612:SF34">
    <property type="entry name" value="APOLIPOPROTEIN D"/>
    <property type="match status" value="1"/>
</dbReference>
<evidence type="ECO:0000256" key="1">
    <source>
        <dbReference type="ARBA" id="ARBA00004442"/>
    </source>
</evidence>
<dbReference type="PIRSF" id="PIRSF036893">
    <property type="entry name" value="Lipocalin_ApoD"/>
    <property type="match status" value="1"/>
</dbReference>
<dbReference type="InterPro" id="IPR012674">
    <property type="entry name" value="Calycin"/>
</dbReference>
<dbReference type="GO" id="GO:0008289">
    <property type="term" value="F:lipid binding"/>
    <property type="evidence" value="ECO:0007669"/>
    <property type="project" value="UniProtKB-KW"/>
</dbReference>
<dbReference type="OrthoDB" id="594739at2"/>
<feature type="lipid moiety-binding region" description="S-diacylglycerol cysteine" evidence="14">
    <location>
        <position position="28"/>
    </location>
</feature>
<dbReference type="AlphaFoldDB" id="A0A1T5F529"/>
<feature type="lipid moiety-binding region" description="N-palmitoyl cysteine" evidence="14">
    <location>
        <position position="28"/>
    </location>
</feature>
<keyword evidence="8 14" id="KW-0564">Palmitate</keyword>
<keyword evidence="6" id="KW-0446">Lipid-binding</keyword>
<evidence type="ECO:0000256" key="8">
    <source>
        <dbReference type="ARBA" id="ARBA00023139"/>
    </source>
</evidence>
<evidence type="ECO:0000256" key="2">
    <source>
        <dbReference type="ARBA" id="ARBA00004635"/>
    </source>
</evidence>
<dbReference type="InterPro" id="IPR047202">
    <property type="entry name" value="Lipocalin_Blc-like_dom"/>
</dbReference>
<dbReference type="InterPro" id="IPR022271">
    <property type="entry name" value="Lipocalin_ApoD"/>
</dbReference>
<proteinExistence type="inferred from homology"/>
<keyword evidence="5" id="KW-0732">Signal</keyword>
<protein>
    <recommendedName>
        <fullName evidence="12">Outer membrane lipoprotein Blc</fullName>
    </recommendedName>
</protein>
<evidence type="ECO:0000313" key="17">
    <source>
        <dbReference type="Proteomes" id="UP000190150"/>
    </source>
</evidence>
<keyword evidence="10 14" id="KW-0449">Lipoprotein</keyword>
<dbReference type="GO" id="GO:0006950">
    <property type="term" value="P:response to stress"/>
    <property type="evidence" value="ECO:0007669"/>
    <property type="project" value="UniProtKB-ARBA"/>
</dbReference>
<dbReference type="FunFam" id="2.40.128.20:FF:000002">
    <property type="entry name" value="Outer membrane lipoprotein Blc"/>
    <property type="match status" value="1"/>
</dbReference>
<dbReference type="RefSeq" id="WP_079644215.1">
    <property type="nucleotide sequence ID" value="NZ_FUZF01000014.1"/>
</dbReference>
<gene>
    <name evidence="16" type="ORF">SAMN05660841_03021</name>
</gene>
<dbReference type="EMBL" id="FUZF01000014">
    <property type="protein sequence ID" value="SKB91128.1"/>
    <property type="molecule type" value="Genomic_DNA"/>
</dbReference>
<dbReference type="PROSITE" id="PS00213">
    <property type="entry name" value="LIPOCALIN"/>
    <property type="match status" value="1"/>
</dbReference>
<evidence type="ECO:0000256" key="3">
    <source>
        <dbReference type="ARBA" id="ARBA00006889"/>
    </source>
</evidence>
<dbReference type="InterPro" id="IPR022272">
    <property type="entry name" value="Lipocalin_CS"/>
</dbReference>
<dbReference type="SUPFAM" id="SSF50814">
    <property type="entry name" value="Lipocalins"/>
    <property type="match status" value="1"/>
</dbReference>
<evidence type="ECO:0000259" key="15">
    <source>
        <dbReference type="Pfam" id="PF08212"/>
    </source>
</evidence>
<name>A0A1T5F529_9SPHI</name>
<dbReference type="Pfam" id="PF08212">
    <property type="entry name" value="Lipocalin_2"/>
    <property type="match status" value="1"/>
</dbReference>
<evidence type="ECO:0000256" key="7">
    <source>
        <dbReference type="ARBA" id="ARBA00023136"/>
    </source>
</evidence>
<dbReference type="PANTHER" id="PTHR10612">
    <property type="entry name" value="APOLIPOPROTEIN D"/>
    <property type="match status" value="1"/>
</dbReference>
<sequence length="184" mass="21020">MENIKKLLNDIRTNIVVALTILILLNACAPVKVPDYATPVTNFDLNKYVGKWYEIARLDFKHEKDLNNVTAEYTLQEDGSVKVLNRGYNYKKNNWEEAKGKAKFLGGTSLGALKVSFFGPFYAGYNVVALDEDYNYALVFGQKTAYMWILSREKTIPDSIRTRYVEKAKAAGYNVENLVWTEHD</sequence>
<evidence type="ECO:0000256" key="13">
    <source>
        <dbReference type="PIRNR" id="PIRNR036893"/>
    </source>
</evidence>
<evidence type="ECO:0000313" key="16">
    <source>
        <dbReference type="EMBL" id="SKB91128.1"/>
    </source>
</evidence>
<keyword evidence="17" id="KW-1185">Reference proteome</keyword>
<evidence type="ECO:0000256" key="9">
    <source>
        <dbReference type="ARBA" id="ARBA00023237"/>
    </source>
</evidence>
<organism evidence="16 17">
    <name type="scientific">Sphingobacterium nematocida</name>
    <dbReference type="NCBI Taxonomy" id="1513896"/>
    <lineage>
        <taxon>Bacteria</taxon>
        <taxon>Pseudomonadati</taxon>
        <taxon>Bacteroidota</taxon>
        <taxon>Sphingobacteriia</taxon>
        <taxon>Sphingobacteriales</taxon>
        <taxon>Sphingobacteriaceae</taxon>
        <taxon>Sphingobacterium</taxon>
    </lineage>
</organism>
<evidence type="ECO:0000256" key="4">
    <source>
        <dbReference type="ARBA" id="ARBA00011738"/>
    </source>
</evidence>
<reference evidence="17" key="1">
    <citation type="submission" date="2017-02" db="EMBL/GenBank/DDBJ databases">
        <authorList>
            <person name="Varghese N."/>
            <person name="Submissions S."/>
        </authorList>
    </citation>
    <scope>NUCLEOTIDE SEQUENCE [LARGE SCALE GENOMIC DNA]</scope>
    <source>
        <strain evidence="17">DSM 24091</strain>
    </source>
</reference>
<evidence type="ECO:0000256" key="11">
    <source>
        <dbReference type="ARBA" id="ARBA00057024"/>
    </source>
</evidence>
<evidence type="ECO:0000256" key="14">
    <source>
        <dbReference type="PIRSR" id="PIRSR036893-52"/>
    </source>
</evidence>
<dbReference type="CDD" id="cd19438">
    <property type="entry name" value="lipocalin_Blc-like"/>
    <property type="match status" value="1"/>
</dbReference>
<dbReference type="GO" id="GO:0009279">
    <property type="term" value="C:cell outer membrane"/>
    <property type="evidence" value="ECO:0007669"/>
    <property type="project" value="UniProtKB-SubCell"/>
</dbReference>
<dbReference type="Gene3D" id="2.40.128.20">
    <property type="match status" value="1"/>
</dbReference>
<accession>A0A1T5F529</accession>
<comment type="function">
    <text evidence="11">Involved in the storage or transport of lipids necessary for membrane maintenance under stressful conditions. Displays a binding preference for lysophospholipids.</text>
</comment>
<dbReference type="Proteomes" id="UP000190150">
    <property type="component" value="Unassembled WGS sequence"/>
</dbReference>
<keyword evidence="7" id="KW-0472">Membrane</keyword>
<keyword evidence="9" id="KW-0998">Cell outer membrane</keyword>
<evidence type="ECO:0000256" key="6">
    <source>
        <dbReference type="ARBA" id="ARBA00023121"/>
    </source>
</evidence>
<dbReference type="InterPro" id="IPR002446">
    <property type="entry name" value="Lipocalin_bac"/>
</dbReference>
<dbReference type="InterPro" id="IPR000566">
    <property type="entry name" value="Lipocln_cytosolic_FA-bd_dom"/>
</dbReference>
<evidence type="ECO:0000256" key="12">
    <source>
        <dbReference type="ARBA" id="ARBA00071217"/>
    </source>
</evidence>
<dbReference type="PRINTS" id="PR01171">
    <property type="entry name" value="BCTLIPOCALIN"/>
</dbReference>
<feature type="domain" description="Lipocalin/cytosolic fatty-acid binding" evidence="15">
    <location>
        <begin position="43"/>
        <end position="182"/>
    </location>
</feature>